<dbReference type="SUPFAM" id="SSF161098">
    <property type="entry name" value="MetI-like"/>
    <property type="match status" value="1"/>
</dbReference>
<keyword evidence="3" id="KW-1003">Cell membrane</keyword>
<reference evidence="9 10" key="1">
    <citation type="submission" date="2014-12" db="EMBL/GenBank/DDBJ databases">
        <title>Draft genome sequence of Paenibacillus kamchatkensis strain B-2647.</title>
        <authorList>
            <person name="Karlyshev A.V."/>
            <person name="Kudryashova E.B."/>
        </authorList>
    </citation>
    <scope>NUCLEOTIDE SEQUENCE [LARGE SCALE GENOMIC DNA]</scope>
    <source>
        <strain evidence="9 10">VKM B-2647</strain>
    </source>
</reference>
<dbReference type="InterPro" id="IPR000515">
    <property type="entry name" value="MetI-like"/>
</dbReference>
<evidence type="ECO:0000259" key="8">
    <source>
        <dbReference type="PROSITE" id="PS50928"/>
    </source>
</evidence>
<feature type="domain" description="ABC transmembrane type-1" evidence="8">
    <location>
        <begin position="69"/>
        <end position="285"/>
    </location>
</feature>
<dbReference type="Gene3D" id="1.10.3720.10">
    <property type="entry name" value="MetI-like"/>
    <property type="match status" value="1"/>
</dbReference>
<proteinExistence type="inferred from homology"/>
<dbReference type="InterPro" id="IPR035906">
    <property type="entry name" value="MetI-like_sf"/>
</dbReference>
<dbReference type="RefSeq" id="WP_041045110.1">
    <property type="nucleotide sequence ID" value="NZ_JXAK01000002.1"/>
</dbReference>
<keyword evidence="10" id="KW-1185">Reference proteome</keyword>
<keyword evidence="2 7" id="KW-0813">Transport</keyword>
<evidence type="ECO:0000256" key="4">
    <source>
        <dbReference type="ARBA" id="ARBA00022692"/>
    </source>
</evidence>
<sequence length="296" mass="33986">MKAKQLRLDVKAFLFLLPFLLLYVVFTIFPMFKGLQMSLYDWTLIRKMKFVGLDNYKHMAQDPGFWKSLWNSTYFVILTTPTMLVLALVLAVICNRKSRLQRFYRSVFFLPSVLSVSVVAYVGMYMIQPYTGFTNNFLKMLGLLNPDKELFWLTEAPLAWIAIAGITLWWTVGVNMILYLSAMQDIPEDIYEAARLDGATDGQMFFRITLPLLGPITKTILLLQIIASYKVFLQIYIITRGGPGTDTRPIIQYIYEEGIKNNHMGYAAALSYSLFVILMLISLLQLRVNSRKGAVM</sequence>
<keyword evidence="5 7" id="KW-1133">Transmembrane helix</keyword>
<keyword evidence="4 7" id="KW-0812">Transmembrane</keyword>
<dbReference type="CDD" id="cd06261">
    <property type="entry name" value="TM_PBP2"/>
    <property type="match status" value="1"/>
</dbReference>
<dbReference type="InterPro" id="IPR051393">
    <property type="entry name" value="ABC_transporter_permease"/>
</dbReference>
<evidence type="ECO:0000256" key="7">
    <source>
        <dbReference type="RuleBase" id="RU363032"/>
    </source>
</evidence>
<evidence type="ECO:0000313" key="10">
    <source>
        <dbReference type="Proteomes" id="UP000031967"/>
    </source>
</evidence>
<dbReference type="EMBL" id="JXAK01000002">
    <property type="protein sequence ID" value="KIL42315.1"/>
    <property type="molecule type" value="Genomic_DNA"/>
</dbReference>
<comment type="caution">
    <text evidence="9">The sequence shown here is derived from an EMBL/GenBank/DDBJ whole genome shotgun (WGS) entry which is preliminary data.</text>
</comment>
<feature type="transmembrane region" description="Helical" evidence="7">
    <location>
        <begin position="107"/>
        <end position="127"/>
    </location>
</feature>
<dbReference type="Pfam" id="PF00528">
    <property type="entry name" value="BPD_transp_1"/>
    <property type="match status" value="1"/>
</dbReference>
<protein>
    <submittedName>
        <fullName evidence="9">Sugar ABC transporter permease</fullName>
    </submittedName>
</protein>
<gene>
    <name evidence="9" type="ORF">SD70_02070</name>
</gene>
<dbReference type="Proteomes" id="UP000031967">
    <property type="component" value="Unassembled WGS sequence"/>
</dbReference>
<feature type="transmembrane region" description="Helical" evidence="7">
    <location>
        <begin position="158"/>
        <end position="180"/>
    </location>
</feature>
<evidence type="ECO:0000256" key="5">
    <source>
        <dbReference type="ARBA" id="ARBA00022989"/>
    </source>
</evidence>
<evidence type="ECO:0000256" key="6">
    <source>
        <dbReference type="ARBA" id="ARBA00023136"/>
    </source>
</evidence>
<name>A0ABR5AMQ6_9BACL</name>
<dbReference type="PROSITE" id="PS50928">
    <property type="entry name" value="ABC_TM1"/>
    <property type="match status" value="1"/>
</dbReference>
<evidence type="ECO:0000256" key="2">
    <source>
        <dbReference type="ARBA" id="ARBA00022448"/>
    </source>
</evidence>
<accession>A0ABR5AMQ6</accession>
<feature type="transmembrane region" description="Helical" evidence="7">
    <location>
        <begin position="74"/>
        <end position="95"/>
    </location>
</feature>
<organism evidence="9 10">
    <name type="scientific">Gordoniibacillus kamchatkensis</name>
    <dbReference type="NCBI Taxonomy" id="1590651"/>
    <lineage>
        <taxon>Bacteria</taxon>
        <taxon>Bacillati</taxon>
        <taxon>Bacillota</taxon>
        <taxon>Bacilli</taxon>
        <taxon>Bacillales</taxon>
        <taxon>Paenibacillaceae</taxon>
        <taxon>Gordoniibacillus</taxon>
    </lineage>
</organism>
<evidence type="ECO:0000256" key="3">
    <source>
        <dbReference type="ARBA" id="ARBA00022475"/>
    </source>
</evidence>
<feature type="transmembrane region" description="Helical" evidence="7">
    <location>
        <begin position="12"/>
        <end position="32"/>
    </location>
</feature>
<comment type="subcellular location">
    <subcellularLocation>
        <location evidence="1 7">Cell membrane</location>
        <topology evidence="1 7">Multi-pass membrane protein</topology>
    </subcellularLocation>
</comment>
<comment type="similarity">
    <text evidence="7">Belongs to the binding-protein-dependent transport system permease family.</text>
</comment>
<keyword evidence="6 7" id="KW-0472">Membrane</keyword>
<evidence type="ECO:0000256" key="1">
    <source>
        <dbReference type="ARBA" id="ARBA00004651"/>
    </source>
</evidence>
<dbReference type="PANTHER" id="PTHR30193">
    <property type="entry name" value="ABC TRANSPORTER PERMEASE PROTEIN"/>
    <property type="match status" value="1"/>
</dbReference>
<evidence type="ECO:0000313" key="9">
    <source>
        <dbReference type="EMBL" id="KIL42315.1"/>
    </source>
</evidence>
<dbReference type="PANTHER" id="PTHR30193:SF41">
    <property type="entry name" value="DIACETYLCHITOBIOSE UPTAKE SYSTEM PERMEASE PROTEIN NGCF"/>
    <property type="match status" value="1"/>
</dbReference>
<feature type="transmembrane region" description="Helical" evidence="7">
    <location>
        <begin position="266"/>
        <end position="286"/>
    </location>
</feature>